<keyword evidence="3 6" id="KW-0863">Zinc-finger</keyword>
<keyword evidence="5" id="KW-0539">Nucleus</keyword>
<evidence type="ECO:0000313" key="9">
    <source>
        <dbReference type="EMBL" id="NOV47487.1"/>
    </source>
</evidence>
<dbReference type="InterPro" id="IPR003656">
    <property type="entry name" value="Znf_BED"/>
</dbReference>
<evidence type="ECO:0000259" key="8">
    <source>
        <dbReference type="PROSITE" id="PS50808"/>
    </source>
</evidence>
<dbReference type="GO" id="GO:0008608">
    <property type="term" value="P:attachment of spindle microtubules to kinetochore"/>
    <property type="evidence" value="ECO:0007669"/>
    <property type="project" value="TreeGrafter"/>
</dbReference>
<dbReference type="PROSITE" id="PS50808">
    <property type="entry name" value="ZF_BED"/>
    <property type="match status" value="1"/>
</dbReference>
<sequence>MGRKKKKLSKPWCWYCNREFDDEKILIQHQKAKHFKCHICHKKLYTGPGLSIHCMQVHKDAIDKVPNSLPNRSNIEVEIYGMEGIPPADLKEHERQKGNGRGSDSEDDEPVQKKTKPEGVPPGLLGNAPPGAPPMIPPHMLPHPGMVPGMMPGPPPHMMGQFHPIPPHMMGPMGPMGPMPPFMGGPPGMPPMIPPHMMAPGGHMGMPRPLFPGAGPPPPSSSPAAVTESKPATSASTIAKPTFPAYSNAVISAPPTTNNANPVPSNETSISNSKNIIATTGGTSKIMHPSEDLSLEELRARFPKYQKMIEAAHAAKEKASPALLPPQSEVPKYGRTWNC</sequence>
<accession>A0A6M2DRW1</accession>
<dbReference type="GO" id="GO:1990047">
    <property type="term" value="C:spindle matrix"/>
    <property type="evidence" value="ECO:0007669"/>
    <property type="project" value="TreeGrafter"/>
</dbReference>
<dbReference type="GO" id="GO:0005634">
    <property type="term" value="C:nucleus"/>
    <property type="evidence" value="ECO:0007669"/>
    <property type="project" value="UniProtKB-SubCell"/>
</dbReference>
<protein>
    <submittedName>
        <fullName evidence="9">Putative bub3-interacting and glebs motif-containing protein</fullName>
    </submittedName>
</protein>
<dbReference type="GO" id="GO:0000776">
    <property type="term" value="C:kinetochore"/>
    <property type="evidence" value="ECO:0007669"/>
    <property type="project" value="TreeGrafter"/>
</dbReference>
<reference evidence="9" key="1">
    <citation type="submission" date="2020-03" db="EMBL/GenBank/DDBJ databases">
        <title>Transcriptomic Profiling of the Digestive Tract of the Rat Flea, Xenopsylla cheopis, Following Blood Feeding and Infection with Yersinia pestis.</title>
        <authorList>
            <person name="Bland D.M."/>
            <person name="Martens C.A."/>
            <person name="Virtaneva K."/>
            <person name="Kanakabandi K."/>
            <person name="Long D."/>
            <person name="Rosenke R."/>
            <person name="Saturday G.A."/>
            <person name="Hoyt F.H."/>
            <person name="Bruno D.P."/>
            <person name="Ribeiro J.M.C."/>
            <person name="Hinnebusch J."/>
        </authorList>
    </citation>
    <scope>NUCLEOTIDE SEQUENCE</scope>
</reference>
<dbReference type="GO" id="GO:0008017">
    <property type="term" value="F:microtubule binding"/>
    <property type="evidence" value="ECO:0007669"/>
    <property type="project" value="TreeGrafter"/>
</dbReference>
<dbReference type="GO" id="GO:0007094">
    <property type="term" value="P:mitotic spindle assembly checkpoint signaling"/>
    <property type="evidence" value="ECO:0007669"/>
    <property type="project" value="TreeGrafter"/>
</dbReference>
<feature type="region of interest" description="Disordered" evidence="7">
    <location>
        <begin position="316"/>
        <end position="339"/>
    </location>
</feature>
<evidence type="ECO:0000256" key="7">
    <source>
        <dbReference type="SAM" id="MobiDB-lite"/>
    </source>
</evidence>
<feature type="compositionally biased region" description="Pro residues" evidence="7">
    <location>
        <begin position="130"/>
        <end position="140"/>
    </location>
</feature>
<dbReference type="EMBL" id="GIIL01003761">
    <property type="protein sequence ID" value="NOV47487.1"/>
    <property type="molecule type" value="Transcribed_RNA"/>
</dbReference>
<evidence type="ECO:0000256" key="6">
    <source>
        <dbReference type="PROSITE-ProRule" id="PRU00027"/>
    </source>
</evidence>
<dbReference type="PROSITE" id="PS00028">
    <property type="entry name" value="ZINC_FINGER_C2H2_1"/>
    <property type="match status" value="2"/>
</dbReference>
<dbReference type="GO" id="GO:0090307">
    <property type="term" value="P:mitotic spindle assembly"/>
    <property type="evidence" value="ECO:0007669"/>
    <property type="project" value="TreeGrafter"/>
</dbReference>
<evidence type="ECO:0000256" key="3">
    <source>
        <dbReference type="ARBA" id="ARBA00022771"/>
    </source>
</evidence>
<dbReference type="CDD" id="cd20908">
    <property type="entry name" value="SUF4-like"/>
    <property type="match status" value="1"/>
</dbReference>
<keyword evidence="2" id="KW-0479">Metal-binding</keyword>
<keyword evidence="4" id="KW-0862">Zinc</keyword>
<evidence type="ECO:0000256" key="2">
    <source>
        <dbReference type="ARBA" id="ARBA00022723"/>
    </source>
</evidence>
<dbReference type="PANTHER" id="PTHR23215">
    <property type="entry name" value="ZINC FINGER PROTEIN 207"/>
    <property type="match status" value="1"/>
</dbReference>
<evidence type="ECO:0000256" key="1">
    <source>
        <dbReference type="ARBA" id="ARBA00004123"/>
    </source>
</evidence>
<dbReference type="GO" id="GO:0008270">
    <property type="term" value="F:zinc ion binding"/>
    <property type="evidence" value="ECO:0007669"/>
    <property type="project" value="UniProtKB-KW"/>
</dbReference>
<comment type="subcellular location">
    <subcellularLocation>
        <location evidence="1">Nucleus</location>
    </subcellularLocation>
</comment>
<organism evidence="9">
    <name type="scientific">Xenopsylla cheopis</name>
    <name type="common">Oriental rat flea</name>
    <name type="synonym">Pulex cheopis</name>
    <dbReference type="NCBI Taxonomy" id="163159"/>
    <lineage>
        <taxon>Eukaryota</taxon>
        <taxon>Metazoa</taxon>
        <taxon>Ecdysozoa</taxon>
        <taxon>Arthropoda</taxon>
        <taxon>Hexapoda</taxon>
        <taxon>Insecta</taxon>
        <taxon>Pterygota</taxon>
        <taxon>Neoptera</taxon>
        <taxon>Endopterygota</taxon>
        <taxon>Siphonaptera</taxon>
        <taxon>Pulicidae</taxon>
        <taxon>Xenopsyllinae</taxon>
        <taxon>Xenopsylla</taxon>
    </lineage>
</organism>
<dbReference type="SMART" id="SM00355">
    <property type="entry name" value="ZnF_C2H2"/>
    <property type="match status" value="2"/>
</dbReference>
<dbReference type="AlphaFoldDB" id="A0A6M2DRW1"/>
<feature type="region of interest" description="Disordered" evidence="7">
    <location>
        <begin position="85"/>
        <end position="140"/>
    </location>
</feature>
<name>A0A6M2DRW1_XENCH</name>
<feature type="domain" description="BED-type" evidence="8">
    <location>
        <begin position="6"/>
        <end position="65"/>
    </location>
</feature>
<dbReference type="InterPro" id="IPR013087">
    <property type="entry name" value="Znf_C2H2_type"/>
</dbReference>
<dbReference type="PANTHER" id="PTHR23215:SF0">
    <property type="entry name" value="BUB3-INTERACTING AND GLEBS MOTIF-CONTAINING PROTEIN ZNF207"/>
    <property type="match status" value="1"/>
</dbReference>
<proteinExistence type="predicted"/>
<dbReference type="GO" id="GO:0003677">
    <property type="term" value="F:DNA binding"/>
    <property type="evidence" value="ECO:0007669"/>
    <property type="project" value="InterPro"/>
</dbReference>
<feature type="region of interest" description="Disordered" evidence="7">
    <location>
        <begin position="210"/>
        <end position="234"/>
    </location>
</feature>
<evidence type="ECO:0000256" key="4">
    <source>
        <dbReference type="ARBA" id="ARBA00022833"/>
    </source>
</evidence>
<evidence type="ECO:0000256" key="5">
    <source>
        <dbReference type="ARBA" id="ARBA00023242"/>
    </source>
</evidence>